<feature type="compositionally biased region" description="Basic and acidic residues" evidence="1">
    <location>
        <begin position="189"/>
        <end position="199"/>
    </location>
</feature>
<reference evidence="3" key="1">
    <citation type="journal article" date="2014" name="Proc. Natl. Acad. Sci. U.S.A.">
        <title>Extensive sampling of basidiomycete genomes demonstrates inadequacy of the white-rot/brown-rot paradigm for wood decay fungi.</title>
        <authorList>
            <person name="Riley R."/>
            <person name="Salamov A.A."/>
            <person name="Brown D.W."/>
            <person name="Nagy L.G."/>
            <person name="Floudas D."/>
            <person name="Held B.W."/>
            <person name="Levasseur A."/>
            <person name="Lombard V."/>
            <person name="Morin E."/>
            <person name="Otillar R."/>
            <person name="Lindquist E.A."/>
            <person name="Sun H."/>
            <person name="LaButti K.M."/>
            <person name="Schmutz J."/>
            <person name="Jabbour D."/>
            <person name="Luo H."/>
            <person name="Baker S.E."/>
            <person name="Pisabarro A.G."/>
            <person name="Walton J.D."/>
            <person name="Blanchette R.A."/>
            <person name="Henrissat B."/>
            <person name="Martin F."/>
            <person name="Cullen D."/>
            <person name="Hibbett D.S."/>
            <person name="Grigoriev I.V."/>
        </authorList>
    </citation>
    <scope>NUCLEOTIDE SEQUENCE [LARGE SCALE GENOMIC DNA]</scope>
    <source>
        <strain evidence="3">FD-172 SS1</strain>
    </source>
</reference>
<accession>A0A067N778</accession>
<evidence type="ECO:0000256" key="1">
    <source>
        <dbReference type="SAM" id="MobiDB-lite"/>
    </source>
</evidence>
<dbReference type="AlphaFoldDB" id="A0A067N778"/>
<evidence type="ECO:0000313" key="2">
    <source>
        <dbReference type="EMBL" id="KDQ19987.1"/>
    </source>
</evidence>
<dbReference type="HOGENOM" id="CLU_943321_0_0_1"/>
<feature type="region of interest" description="Disordered" evidence="1">
    <location>
        <begin position="1"/>
        <end position="23"/>
    </location>
</feature>
<evidence type="ECO:0000313" key="3">
    <source>
        <dbReference type="Proteomes" id="UP000027195"/>
    </source>
</evidence>
<feature type="region of interest" description="Disordered" evidence="1">
    <location>
        <begin position="178"/>
        <end position="199"/>
    </location>
</feature>
<dbReference type="EMBL" id="KL198018">
    <property type="protein sequence ID" value="KDQ19987.1"/>
    <property type="molecule type" value="Genomic_DNA"/>
</dbReference>
<dbReference type="Proteomes" id="UP000027195">
    <property type="component" value="Unassembled WGS sequence"/>
</dbReference>
<dbReference type="InParanoid" id="A0A067N778"/>
<organism evidence="2 3">
    <name type="scientific">Botryobasidium botryosum (strain FD-172 SS1)</name>
    <dbReference type="NCBI Taxonomy" id="930990"/>
    <lineage>
        <taxon>Eukaryota</taxon>
        <taxon>Fungi</taxon>
        <taxon>Dikarya</taxon>
        <taxon>Basidiomycota</taxon>
        <taxon>Agaricomycotina</taxon>
        <taxon>Agaricomycetes</taxon>
        <taxon>Cantharellales</taxon>
        <taxon>Botryobasidiaceae</taxon>
        <taxon>Botryobasidium</taxon>
    </lineage>
</organism>
<sequence>MRVLGAASVPTKTALKHPGPCDSANSHMRREYIAEKGLAAVLSIARPYGQHCSGVWSRLLLSRLRSQTSRKLRYAPLNEHPLSDKPEPLDLERGGCAKRSNTQYPKIISSAGLPFLNDASLRSAICADQREVTDKETASPEGQPASMLQKIIKEGAKKLATRLVVPHGLERLADEFQGKVGGKEGGMPSRREDARTGKDRRVVQRRPKQLFDNELPSAKAKYIELQGPVPAAWHRIYEAQARRSNATLQSNLLGTWYWAGRRLLVKERNTARLRKAPAATAVPLKKIKRRWQKTR</sequence>
<protein>
    <submittedName>
        <fullName evidence="2">Uncharacterized protein</fullName>
    </submittedName>
</protein>
<name>A0A067N778_BOTB1</name>
<keyword evidence="3" id="KW-1185">Reference proteome</keyword>
<proteinExistence type="predicted"/>
<gene>
    <name evidence="2" type="ORF">BOTBODRAFT_41257</name>
</gene>